<feature type="repeat" description="ANK" evidence="3">
    <location>
        <begin position="986"/>
        <end position="1018"/>
    </location>
</feature>
<feature type="repeat" description="ANK" evidence="3">
    <location>
        <begin position="953"/>
        <end position="985"/>
    </location>
</feature>
<dbReference type="InterPro" id="IPR036770">
    <property type="entry name" value="Ankyrin_rpt-contain_sf"/>
</dbReference>
<evidence type="ECO:0000313" key="5">
    <source>
        <dbReference type="EMBL" id="CZR53945.1"/>
    </source>
</evidence>
<dbReference type="Pfam" id="PF13637">
    <property type="entry name" value="Ank_4"/>
    <property type="match status" value="1"/>
</dbReference>
<organism evidence="5 6">
    <name type="scientific">Phialocephala subalpina</name>
    <dbReference type="NCBI Taxonomy" id="576137"/>
    <lineage>
        <taxon>Eukaryota</taxon>
        <taxon>Fungi</taxon>
        <taxon>Dikarya</taxon>
        <taxon>Ascomycota</taxon>
        <taxon>Pezizomycotina</taxon>
        <taxon>Leotiomycetes</taxon>
        <taxon>Helotiales</taxon>
        <taxon>Mollisiaceae</taxon>
        <taxon>Phialocephala</taxon>
        <taxon>Phialocephala fortinii species complex</taxon>
    </lineage>
</organism>
<dbReference type="Pfam" id="PF17107">
    <property type="entry name" value="SesA"/>
    <property type="match status" value="1"/>
</dbReference>
<feature type="repeat" description="ANK" evidence="3">
    <location>
        <begin position="1085"/>
        <end position="1117"/>
    </location>
</feature>
<reference evidence="5 6" key="1">
    <citation type="submission" date="2016-03" db="EMBL/GenBank/DDBJ databases">
        <authorList>
            <person name="Ploux O."/>
        </authorList>
    </citation>
    <scope>NUCLEOTIDE SEQUENCE [LARGE SCALE GENOMIC DNA]</scope>
    <source>
        <strain evidence="5 6">UAMH 11012</strain>
    </source>
</reference>
<feature type="repeat" description="ANK" evidence="3">
    <location>
        <begin position="853"/>
        <end position="886"/>
    </location>
</feature>
<protein>
    <recommendedName>
        <fullName evidence="4">SET domain-containing protein</fullName>
    </recommendedName>
</protein>
<evidence type="ECO:0000256" key="2">
    <source>
        <dbReference type="ARBA" id="ARBA00023043"/>
    </source>
</evidence>
<dbReference type="Gene3D" id="2.170.270.10">
    <property type="entry name" value="SET domain"/>
    <property type="match status" value="1"/>
</dbReference>
<dbReference type="Gene3D" id="3.40.50.300">
    <property type="entry name" value="P-loop containing nucleotide triphosphate hydrolases"/>
    <property type="match status" value="1"/>
</dbReference>
<evidence type="ECO:0000256" key="3">
    <source>
        <dbReference type="PROSITE-ProRule" id="PRU00023"/>
    </source>
</evidence>
<feature type="repeat" description="ANK" evidence="3">
    <location>
        <begin position="728"/>
        <end position="760"/>
    </location>
</feature>
<feature type="repeat" description="ANK" evidence="3">
    <location>
        <begin position="1019"/>
        <end position="1051"/>
    </location>
</feature>
<dbReference type="SMART" id="SM00317">
    <property type="entry name" value="SET"/>
    <property type="match status" value="1"/>
</dbReference>
<sequence length="1380" mass="151072">MAEALAAVGLAASIVQLVGVGGRILGRLNEFHSKLDSIPESFRHIKSQLPLLLDTLQGMQGAIGTGLIRNDTEEVLLPVVNGCREQITLLGEVIDKILPTSNDSWAKKSKKAISSLLQDSNVEKISSTLGNYLQVLTFYHAAARSTLDPLRDEKLVKIRQWLSAPDPSTNYQKGLRLRQADTGLWFLESEQYAKWKANPSSFIWLHGIPGCGKTILSSTIIENVLQHCANDPGKAAAFFYFDFSETSKQNPEPMVKSLITQLSQKCVQIPWPLDSLYSSCGNGLRQPSSDALLDVLRQMCQEIPATYIILDALDECIDRDELMSTIETLSGWKLESLHFLVTSRKERDIQETLENLIDKSNILPLQSLVIEKDIQRYVRHRLSLDNKLKKWRRDPEISNEIEVALINGAHGMFRWCVCQLDALAKCVDRKMLRKALQGLPPTLDETYERILCAIEEVHSERALRILHWLAFSSRPLSLEEVAEVVAIDPSRRPMFDKDEVLEDPLDALNICSILITISADADDADDSDGSSIQEPCVLILAHYSVKEYLISDRIRKGSAKLYSLQESASNIFIASCCIGYLLGFDDAESFGYETIKNHSLAYYAAQYWIPHAQPYLSESGATQRLIIEFLSLRDGAYINWIRIHDPDAPHNGTDVQKQTCNVALPLYYASLTGMTEIVHCLVDTIGADVNAQGGKYHNALIGASAKGHTQVVKLLLDKGTDINAQGEEWNKALQTASYYGQEHVVKLLLDQGTDANLHGGAALRAASTGGHEQVIKLLLDAGANVNVQDEENGSVLQDASTEQIVKLLLDAGANVNAQGGTWDNALQAAAYLGQKQRVKLLLDAGANVNFQAEGRSSVLQAASTRGCEQIVKLLLDAGANVNAQGGGYLSAIQEASIRDCEPIVKLLLDKGANVNAQCGEFGSALQFASFRGFKQTVQPLLDKGADVNTPYGTYGSALQEASCHGHEQIVKLLLDKGADVNIQHGQDGSALQQASCHGHEQIVKLLLDNGADVNIQYGQDGSALQQALSHGHEQVVKLLLDAGADVNIGGKGGSALQIASQDGREQIVKLLLDKNAEVNAQHGQYGRTALQAASGDGYEQIVKLLLDKGANVDQEGYYGSALQEASHHGHEQIVKLLLDAGADVNAPYGHYGSALQRATCFGHEQIAKLLLDAGAANITQWVPDFQFTHLEDSRLDQTVWGTDDPRRVSSTSTVFCNDCGYFQSNSVSCNECRCFPELYGGCKAPIPVQVFRTPLGKNNGLIARSQFPRGSAIGELVGLITKGMGGTDVMQSGNNERGYQIYQGTMGNYTRFINHSCAPNSQFQKFFWLGSERIILVSRGIEAGAEITVDYSHEYWEGLDKECLCGEPCCRYLNKQAWPT</sequence>
<evidence type="ECO:0000256" key="1">
    <source>
        <dbReference type="ARBA" id="ARBA00022737"/>
    </source>
</evidence>
<dbReference type="Pfam" id="PF00023">
    <property type="entry name" value="Ank"/>
    <property type="match status" value="1"/>
</dbReference>
<feature type="domain" description="SET" evidence="4">
    <location>
        <begin position="1246"/>
        <end position="1352"/>
    </location>
</feature>
<dbReference type="PANTHER" id="PTHR24171">
    <property type="entry name" value="ANKYRIN REPEAT DOMAIN-CONTAINING PROTEIN 39-RELATED"/>
    <property type="match status" value="1"/>
</dbReference>
<feature type="repeat" description="ANK" evidence="3">
    <location>
        <begin position="758"/>
        <end position="790"/>
    </location>
</feature>
<dbReference type="STRING" id="576137.A0A1L7WME9"/>
<dbReference type="SMART" id="SM00248">
    <property type="entry name" value="ANK"/>
    <property type="match status" value="16"/>
</dbReference>
<dbReference type="EMBL" id="FJOG01000004">
    <property type="protein sequence ID" value="CZR53945.1"/>
    <property type="molecule type" value="Genomic_DNA"/>
</dbReference>
<dbReference type="InterPro" id="IPR056884">
    <property type="entry name" value="NPHP3-like_N"/>
</dbReference>
<dbReference type="PROSITE" id="PS50297">
    <property type="entry name" value="ANK_REP_REGION"/>
    <property type="match status" value="9"/>
</dbReference>
<name>A0A1L7WME9_9HELO</name>
<keyword evidence="2 3" id="KW-0040">ANK repeat</keyword>
<dbReference type="InterPro" id="IPR031352">
    <property type="entry name" value="SesA"/>
</dbReference>
<dbReference type="InterPro" id="IPR002110">
    <property type="entry name" value="Ankyrin_rpt"/>
</dbReference>
<gene>
    <name evidence="5" type="ORF">PAC_03828</name>
</gene>
<dbReference type="PROSITE" id="PS50280">
    <property type="entry name" value="SET"/>
    <property type="match status" value="1"/>
</dbReference>
<dbReference type="SUPFAM" id="SSF82199">
    <property type="entry name" value="SET domain"/>
    <property type="match status" value="1"/>
</dbReference>
<feature type="repeat" description="ANK" evidence="3">
    <location>
        <begin position="821"/>
        <end position="853"/>
    </location>
</feature>
<feature type="repeat" description="ANK" evidence="3">
    <location>
        <begin position="1117"/>
        <end position="1149"/>
    </location>
</feature>
<dbReference type="InterPro" id="IPR001214">
    <property type="entry name" value="SET_dom"/>
</dbReference>
<keyword evidence="1" id="KW-0677">Repeat</keyword>
<feature type="repeat" description="ANK" evidence="3">
    <location>
        <begin position="695"/>
        <end position="727"/>
    </location>
</feature>
<feature type="repeat" description="ANK" evidence="3">
    <location>
        <begin position="1051"/>
        <end position="1083"/>
    </location>
</feature>
<evidence type="ECO:0000313" key="6">
    <source>
        <dbReference type="Proteomes" id="UP000184330"/>
    </source>
</evidence>
<proteinExistence type="predicted"/>
<dbReference type="PROSITE" id="PS50088">
    <property type="entry name" value="ANK_REPEAT"/>
    <property type="match status" value="11"/>
</dbReference>
<dbReference type="SUPFAM" id="SSF48403">
    <property type="entry name" value="Ankyrin repeat"/>
    <property type="match status" value="2"/>
</dbReference>
<dbReference type="InterPro" id="IPR027417">
    <property type="entry name" value="P-loop_NTPase"/>
</dbReference>
<dbReference type="Proteomes" id="UP000184330">
    <property type="component" value="Unassembled WGS sequence"/>
</dbReference>
<dbReference type="OrthoDB" id="1577640at2759"/>
<dbReference type="Pfam" id="PF24883">
    <property type="entry name" value="NPHP3_N"/>
    <property type="match status" value="1"/>
</dbReference>
<dbReference type="Pfam" id="PF00856">
    <property type="entry name" value="SET"/>
    <property type="match status" value="1"/>
</dbReference>
<dbReference type="InterPro" id="IPR046341">
    <property type="entry name" value="SET_dom_sf"/>
</dbReference>
<keyword evidence="6" id="KW-1185">Reference proteome</keyword>
<evidence type="ECO:0000259" key="4">
    <source>
        <dbReference type="PROSITE" id="PS50280"/>
    </source>
</evidence>
<dbReference type="Gene3D" id="1.25.40.20">
    <property type="entry name" value="Ankyrin repeat-containing domain"/>
    <property type="match status" value="4"/>
</dbReference>
<dbReference type="Pfam" id="PF12796">
    <property type="entry name" value="Ank_2"/>
    <property type="match status" value="5"/>
</dbReference>
<dbReference type="SUPFAM" id="SSF52540">
    <property type="entry name" value="P-loop containing nucleoside triphosphate hydrolases"/>
    <property type="match status" value="1"/>
</dbReference>
<dbReference type="PRINTS" id="PR01415">
    <property type="entry name" value="ANKYRIN"/>
</dbReference>
<accession>A0A1L7WME9</accession>